<dbReference type="PANTHER" id="PTHR34138:SF1">
    <property type="entry name" value="CELL SHAPE-DETERMINING PROTEIN MREC"/>
    <property type="match status" value="1"/>
</dbReference>
<dbReference type="PIRSF" id="PIRSF038471">
    <property type="entry name" value="MreC"/>
    <property type="match status" value="1"/>
</dbReference>
<dbReference type="InterPro" id="IPR042177">
    <property type="entry name" value="Cell/Rod_1"/>
</dbReference>
<dbReference type="InterPro" id="IPR042175">
    <property type="entry name" value="Cell/Rod_MreC_2"/>
</dbReference>
<sequence>MKKKNQTTRTNRYILIGLAVFCAFMMVLSSFSDRAAGPFRVLANVTVVPLQQGLNHIGGWLGDMKDNFATLQQLQDENQRLQEQVDALTTENNYLLEESHEYERLQELYELDQNYAEYEKTAAHVIGRDSGNWFSTFTIDKGRTDGIRPDMNVLAGSGLVGIVTEVGPTWAKVRSIIDDSTNVSGMVLSTSDTCIISGDLSLMSTGQIAFDQMENNDHVVAVGDQIVTSYISDKYLQGILIGSISEINVDSNNLTRSGYITPAVDFRNIQEVLVITTTKAELTGENETGEE</sequence>
<gene>
    <name evidence="8" type="primary">mreC</name>
    <name evidence="8" type="ORF">H9910_03820</name>
</gene>
<feature type="coiled-coil region" evidence="6">
    <location>
        <begin position="64"/>
        <end position="98"/>
    </location>
</feature>
<reference evidence="8" key="1">
    <citation type="journal article" date="2021" name="PeerJ">
        <title>Extensive microbial diversity within the chicken gut microbiome revealed by metagenomics and culture.</title>
        <authorList>
            <person name="Gilroy R."/>
            <person name="Ravi A."/>
            <person name="Getino M."/>
            <person name="Pursley I."/>
            <person name="Horton D.L."/>
            <person name="Alikhan N.F."/>
            <person name="Baker D."/>
            <person name="Gharbi K."/>
            <person name="Hall N."/>
            <person name="Watson M."/>
            <person name="Adriaenssens E.M."/>
            <person name="Foster-Nyarko E."/>
            <person name="Jarju S."/>
            <person name="Secka A."/>
            <person name="Antonio M."/>
            <person name="Oren A."/>
            <person name="Chaudhuri R.R."/>
            <person name="La Ragione R."/>
            <person name="Hildebrand F."/>
            <person name="Pallen M.J."/>
        </authorList>
    </citation>
    <scope>NUCLEOTIDE SEQUENCE</scope>
    <source>
        <strain evidence="8">ChiBcec15-3976</strain>
    </source>
</reference>
<comment type="caution">
    <text evidence="8">The sequence shown here is derived from an EMBL/GenBank/DDBJ whole genome shotgun (WGS) entry which is preliminary data.</text>
</comment>
<dbReference type="EMBL" id="DWUU01000024">
    <property type="protein sequence ID" value="HJD42122.1"/>
    <property type="molecule type" value="Genomic_DNA"/>
</dbReference>
<organism evidence="8 9">
    <name type="scientific">Candidatus Mediterraneibacter quadrami</name>
    <dbReference type="NCBI Taxonomy" id="2838684"/>
    <lineage>
        <taxon>Bacteria</taxon>
        <taxon>Bacillati</taxon>
        <taxon>Bacillota</taxon>
        <taxon>Clostridia</taxon>
        <taxon>Lachnospirales</taxon>
        <taxon>Lachnospiraceae</taxon>
        <taxon>Mediterraneibacter</taxon>
    </lineage>
</organism>
<evidence type="ECO:0000259" key="7">
    <source>
        <dbReference type="Pfam" id="PF04085"/>
    </source>
</evidence>
<evidence type="ECO:0000256" key="6">
    <source>
        <dbReference type="SAM" id="Coils"/>
    </source>
</evidence>
<dbReference type="PANTHER" id="PTHR34138">
    <property type="entry name" value="CELL SHAPE-DETERMINING PROTEIN MREC"/>
    <property type="match status" value="1"/>
</dbReference>
<comment type="function">
    <text evidence="5">Involved in formation and maintenance of cell shape.</text>
</comment>
<evidence type="ECO:0000256" key="2">
    <source>
        <dbReference type="ARBA" id="ARBA00013855"/>
    </source>
</evidence>
<reference evidence="8" key="2">
    <citation type="submission" date="2021-04" db="EMBL/GenBank/DDBJ databases">
        <authorList>
            <person name="Gilroy R."/>
        </authorList>
    </citation>
    <scope>NUCLEOTIDE SEQUENCE</scope>
    <source>
        <strain evidence="8">ChiBcec15-3976</strain>
    </source>
</reference>
<proteinExistence type="inferred from homology"/>
<dbReference type="Pfam" id="PF04085">
    <property type="entry name" value="MreC"/>
    <property type="match status" value="1"/>
</dbReference>
<dbReference type="InterPro" id="IPR007221">
    <property type="entry name" value="MreC"/>
</dbReference>
<dbReference type="Proteomes" id="UP000823909">
    <property type="component" value="Unassembled WGS sequence"/>
</dbReference>
<comment type="similarity">
    <text evidence="1 5">Belongs to the MreC family.</text>
</comment>
<feature type="domain" description="Rod shape-determining protein MreC beta-barrel core" evidence="7">
    <location>
        <begin position="125"/>
        <end position="275"/>
    </location>
</feature>
<protein>
    <recommendedName>
        <fullName evidence="2 5">Cell shape-determining protein MreC</fullName>
    </recommendedName>
    <alternativeName>
        <fullName evidence="4 5">Cell shape protein MreC</fullName>
    </alternativeName>
</protein>
<evidence type="ECO:0000256" key="3">
    <source>
        <dbReference type="ARBA" id="ARBA00022960"/>
    </source>
</evidence>
<dbReference type="GO" id="GO:0005886">
    <property type="term" value="C:plasma membrane"/>
    <property type="evidence" value="ECO:0007669"/>
    <property type="project" value="TreeGrafter"/>
</dbReference>
<keyword evidence="3 5" id="KW-0133">Cell shape</keyword>
<dbReference type="GO" id="GO:0008360">
    <property type="term" value="P:regulation of cell shape"/>
    <property type="evidence" value="ECO:0007669"/>
    <property type="project" value="UniProtKB-KW"/>
</dbReference>
<dbReference type="Gene3D" id="2.40.10.350">
    <property type="entry name" value="Rod shape-determining protein MreC, domain 2"/>
    <property type="match status" value="1"/>
</dbReference>
<dbReference type="Gene3D" id="2.40.10.340">
    <property type="entry name" value="Rod shape-determining protein MreC, domain 1"/>
    <property type="match status" value="1"/>
</dbReference>
<name>A0A9D2U728_9FIRM</name>
<evidence type="ECO:0000256" key="1">
    <source>
        <dbReference type="ARBA" id="ARBA00009369"/>
    </source>
</evidence>
<keyword evidence="6" id="KW-0175">Coiled coil</keyword>
<evidence type="ECO:0000313" key="9">
    <source>
        <dbReference type="Proteomes" id="UP000823909"/>
    </source>
</evidence>
<evidence type="ECO:0000256" key="5">
    <source>
        <dbReference type="PIRNR" id="PIRNR038471"/>
    </source>
</evidence>
<dbReference type="InterPro" id="IPR055342">
    <property type="entry name" value="MreC_beta-barrel_core"/>
</dbReference>
<dbReference type="NCBIfam" id="TIGR00219">
    <property type="entry name" value="mreC"/>
    <property type="match status" value="1"/>
</dbReference>
<dbReference type="AlphaFoldDB" id="A0A9D2U728"/>
<evidence type="ECO:0000256" key="4">
    <source>
        <dbReference type="ARBA" id="ARBA00032089"/>
    </source>
</evidence>
<evidence type="ECO:0000313" key="8">
    <source>
        <dbReference type="EMBL" id="HJD42122.1"/>
    </source>
</evidence>
<accession>A0A9D2U728</accession>